<dbReference type="FunFam" id="3.30.420.40:FF:000720">
    <property type="entry name" value="Endoplasmic reticulum chaperone BiP"/>
    <property type="match status" value="1"/>
</dbReference>
<evidence type="ECO:0000256" key="6">
    <source>
        <dbReference type="ARBA" id="ARBA00022741"/>
    </source>
</evidence>
<dbReference type="Ensembl" id="ENSSRHT00000073529.1">
    <property type="protein sequence ID" value="ENSSRHP00000071572.1"/>
    <property type="gene ID" value="ENSSRHG00000035599.1"/>
</dbReference>
<dbReference type="PANTHER" id="PTHR19375">
    <property type="entry name" value="HEAT SHOCK PROTEIN 70KDA"/>
    <property type="match status" value="1"/>
</dbReference>
<dbReference type="GO" id="GO:0005524">
    <property type="term" value="F:ATP binding"/>
    <property type="evidence" value="ECO:0007669"/>
    <property type="project" value="UniProtKB-KW"/>
</dbReference>
<evidence type="ECO:0000313" key="21">
    <source>
        <dbReference type="Ensembl" id="ENSSRHP00000071572.1"/>
    </source>
</evidence>
<dbReference type="InterPro" id="IPR018181">
    <property type="entry name" value="Heat_shock_70_CS"/>
</dbReference>
<dbReference type="InterPro" id="IPR013126">
    <property type="entry name" value="Hsp_70_fam"/>
</dbReference>
<evidence type="ECO:0000256" key="13">
    <source>
        <dbReference type="ARBA" id="ARBA00031035"/>
    </source>
</evidence>
<dbReference type="SUPFAM" id="SSF100920">
    <property type="entry name" value="Heat shock protein 70kD (HSP70), peptide-binding domain"/>
    <property type="match status" value="1"/>
</dbReference>
<dbReference type="SUPFAM" id="SSF53067">
    <property type="entry name" value="Actin-like ATPase domain"/>
    <property type="match status" value="2"/>
</dbReference>
<dbReference type="GO" id="GO:0016787">
    <property type="term" value="F:hydrolase activity"/>
    <property type="evidence" value="ECO:0007669"/>
    <property type="project" value="UniProtKB-KW"/>
</dbReference>
<accession>A0A673L3F2</accession>
<feature type="signal peptide" evidence="20">
    <location>
        <begin position="1"/>
        <end position="15"/>
    </location>
</feature>
<evidence type="ECO:0000256" key="16">
    <source>
        <dbReference type="ARBA" id="ARBA00048056"/>
    </source>
</evidence>
<dbReference type="FunFam" id="3.30.30.30:FF:000001">
    <property type="entry name" value="heat shock 70 kDa protein-like"/>
    <property type="match status" value="1"/>
</dbReference>
<dbReference type="FunFam" id="1.20.1270.10:FF:000008">
    <property type="entry name" value="78 kDa glucose-regulated protein-like protein"/>
    <property type="match status" value="1"/>
</dbReference>
<dbReference type="InterPro" id="IPR029048">
    <property type="entry name" value="HSP70_C_sf"/>
</dbReference>
<dbReference type="AlphaFoldDB" id="A0A673L3F2"/>
<evidence type="ECO:0000256" key="1">
    <source>
        <dbReference type="ARBA" id="ARBA00004319"/>
    </source>
</evidence>
<evidence type="ECO:0000256" key="2">
    <source>
        <dbReference type="ARBA" id="ARBA00007381"/>
    </source>
</evidence>
<evidence type="ECO:0000313" key="22">
    <source>
        <dbReference type="Proteomes" id="UP000472270"/>
    </source>
</evidence>
<evidence type="ECO:0000256" key="19">
    <source>
        <dbReference type="SAM" id="Coils"/>
    </source>
</evidence>
<dbReference type="CDD" id="cd10241">
    <property type="entry name" value="ASKHA_NBD_HSP70_BiP"/>
    <property type="match status" value="1"/>
</dbReference>
<protein>
    <recommendedName>
        <fullName evidence="17">Endoplasmic reticulum chaperone BIP</fullName>
        <ecNumber evidence="3">3.6.4.10</ecNumber>
    </recommendedName>
    <alternativeName>
        <fullName evidence="11">78 kDa glucose-regulated protein</fullName>
    </alternativeName>
    <alternativeName>
        <fullName evidence="14">Binding-immunoglobulin protein</fullName>
    </alternativeName>
    <alternativeName>
        <fullName evidence="4">Endoplasmic reticulum chaperone BiP</fullName>
    </alternativeName>
    <alternativeName>
        <fullName evidence="13">Heat shock protein 70 family protein 5</fullName>
    </alternativeName>
    <alternativeName>
        <fullName evidence="12">Heat shock protein family A member 5</fullName>
    </alternativeName>
    <alternativeName>
        <fullName evidence="15">Immunoglobulin heavy chain-binding protein</fullName>
    </alternativeName>
</protein>
<dbReference type="InterPro" id="IPR029047">
    <property type="entry name" value="HSP70_peptide-bd_sf"/>
</dbReference>
<dbReference type="PROSITE" id="PS00297">
    <property type="entry name" value="HSP70_1"/>
    <property type="match status" value="1"/>
</dbReference>
<dbReference type="Gene3D" id="1.20.1270.10">
    <property type="match status" value="1"/>
</dbReference>
<dbReference type="Gene3D" id="2.60.34.10">
    <property type="entry name" value="Substrate Binding Domain Of DNAk, Chain A, domain 1"/>
    <property type="match status" value="1"/>
</dbReference>
<evidence type="ECO:0000256" key="5">
    <source>
        <dbReference type="ARBA" id="ARBA00022729"/>
    </source>
</evidence>
<evidence type="ECO:0000256" key="10">
    <source>
        <dbReference type="ARBA" id="ARBA00023186"/>
    </source>
</evidence>
<evidence type="ECO:0000256" key="12">
    <source>
        <dbReference type="ARBA" id="ARBA00030223"/>
    </source>
</evidence>
<keyword evidence="19" id="KW-0175">Coiled coil</keyword>
<evidence type="ECO:0000256" key="18">
    <source>
        <dbReference type="RuleBase" id="RU003322"/>
    </source>
</evidence>
<comment type="similarity">
    <text evidence="2 18">Belongs to the heat shock protein 70 family.</text>
</comment>
<dbReference type="InterPro" id="IPR043129">
    <property type="entry name" value="ATPase_NBD"/>
</dbReference>
<feature type="coiled-coil region" evidence="19">
    <location>
        <begin position="299"/>
        <end position="326"/>
    </location>
</feature>
<evidence type="ECO:0000256" key="7">
    <source>
        <dbReference type="ARBA" id="ARBA00022801"/>
    </source>
</evidence>
<evidence type="ECO:0000256" key="11">
    <source>
        <dbReference type="ARBA" id="ARBA00029695"/>
    </source>
</evidence>
<dbReference type="Gene3D" id="3.30.420.40">
    <property type="match status" value="2"/>
</dbReference>
<keyword evidence="22" id="KW-1185">Reference proteome</keyword>
<feature type="chain" id="PRO_5025546740" description="Endoplasmic reticulum chaperone BIP" evidence="20">
    <location>
        <begin position="16"/>
        <end position="673"/>
    </location>
</feature>
<evidence type="ECO:0000256" key="20">
    <source>
        <dbReference type="SAM" id="SignalP"/>
    </source>
</evidence>
<sequence>MRLLCLFLLVAGSSCWWLTDEDDKEDDKKESVKKKSVKEESYKKEIVGTVIGIDLGTTYSCVGVFKNGRVEIIANDQGNRITPSYMAFTTKGERLIGDAAKNQLTSNPENTVFDAKRLIGRTWGDSSVQQDIKYLPFKVNLSKKNKPHIQLDIGSGQMKTFTPEEISAMVLTRMKETAEAYLGERVIHAVVTVPAYFNDAQRQATKDAGTIAGLNVMRIINEPTAAAIAYGLDKRDGVKNILVFDLGGGTFDVSLLTIDNGVFEVVATNGDTHLGGEDFDQRVMEHFIKLYKKKTGKDVRKDNRAVQKLRREVEKAKRTLSTQHQAHIEIESFFRGEDFSETLTRAKFEELNMDLFRSTMKPVQKVLEDADMKKSDIDEIVLVGGSTRIPKIQQLVEEFFNGKKPSKGINPDEAVAYGAAVQAGVLSGEEDTGDLVLLDVCPLTLGIETVGGVMTKLIPRNTGVPIGKSQIFTTTSDNQRTVAIKVYEGERSLTKDNNLLGTFDLTGIPPAPRSVPQIEVTFEIDVNSILRVTAEDKGTGNKNKITITNDQNRLTPEDIERMVNEAERFADEDKKLKERIDARNELESYSYSLKNQIRDKEKLGGKLSSDDKEAIEKSIEEKIEWLESHQDADLEDFQAKNKELEEIVHAIVSKMYGSAGGPPPEDEDEKDEL</sequence>
<keyword evidence="8" id="KW-0256">Endoplasmic reticulum</keyword>
<dbReference type="PROSITE" id="PS51257">
    <property type="entry name" value="PROKAR_LIPOPROTEIN"/>
    <property type="match status" value="1"/>
</dbReference>
<keyword evidence="10" id="KW-0143">Chaperone</keyword>
<evidence type="ECO:0000256" key="17">
    <source>
        <dbReference type="ARBA" id="ARBA00069311"/>
    </source>
</evidence>
<dbReference type="GO" id="GO:0140662">
    <property type="term" value="F:ATP-dependent protein folding chaperone"/>
    <property type="evidence" value="ECO:0007669"/>
    <property type="project" value="InterPro"/>
</dbReference>
<evidence type="ECO:0000256" key="9">
    <source>
        <dbReference type="ARBA" id="ARBA00022840"/>
    </source>
</evidence>
<keyword evidence="9 18" id="KW-0067">ATP-binding</keyword>
<organism evidence="21 22">
    <name type="scientific">Sinocyclocheilus rhinocerous</name>
    <dbReference type="NCBI Taxonomy" id="307959"/>
    <lineage>
        <taxon>Eukaryota</taxon>
        <taxon>Metazoa</taxon>
        <taxon>Chordata</taxon>
        <taxon>Craniata</taxon>
        <taxon>Vertebrata</taxon>
        <taxon>Euteleostomi</taxon>
        <taxon>Actinopterygii</taxon>
        <taxon>Neopterygii</taxon>
        <taxon>Teleostei</taxon>
        <taxon>Ostariophysi</taxon>
        <taxon>Cypriniformes</taxon>
        <taxon>Cyprinidae</taxon>
        <taxon>Cyprininae</taxon>
        <taxon>Sinocyclocheilus</taxon>
    </lineage>
</organism>
<reference evidence="21" key="2">
    <citation type="submission" date="2025-09" db="UniProtKB">
        <authorList>
            <consortium name="Ensembl"/>
        </authorList>
    </citation>
    <scope>IDENTIFICATION</scope>
</reference>
<gene>
    <name evidence="21" type="primary">LOC107734414</name>
</gene>
<dbReference type="PROSITE" id="PS00329">
    <property type="entry name" value="HSP70_2"/>
    <property type="match status" value="1"/>
</dbReference>
<dbReference type="FunFam" id="2.60.34.10:FF:000002">
    <property type="entry name" value="Heat shock 70 kDa"/>
    <property type="match status" value="1"/>
</dbReference>
<dbReference type="Proteomes" id="UP000472270">
    <property type="component" value="Unassembled WGS sequence"/>
</dbReference>
<keyword evidence="7" id="KW-0378">Hydrolase</keyword>
<dbReference type="PROSITE" id="PS01036">
    <property type="entry name" value="HSP70_3"/>
    <property type="match status" value="1"/>
</dbReference>
<comment type="catalytic activity">
    <reaction evidence="16">
        <text>ATP + H2O = ADP + phosphate + H(+)</text>
        <dbReference type="Rhea" id="RHEA:13065"/>
        <dbReference type="ChEBI" id="CHEBI:15377"/>
        <dbReference type="ChEBI" id="CHEBI:15378"/>
        <dbReference type="ChEBI" id="CHEBI:30616"/>
        <dbReference type="ChEBI" id="CHEBI:43474"/>
        <dbReference type="ChEBI" id="CHEBI:456216"/>
        <dbReference type="EC" id="3.6.4.10"/>
    </reaction>
</comment>
<reference evidence="21" key="1">
    <citation type="submission" date="2025-08" db="UniProtKB">
        <authorList>
            <consortium name="Ensembl"/>
        </authorList>
    </citation>
    <scope>IDENTIFICATION</scope>
</reference>
<dbReference type="Pfam" id="PF00012">
    <property type="entry name" value="HSP70"/>
    <property type="match status" value="1"/>
</dbReference>
<evidence type="ECO:0000256" key="8">
    <source>
        <dbReference type="ARBA" id="ARBA00022824"/>
    </source>
</evidence>
<dbReference type="FunFam" id="3.90.640.10:FF:000153">
    <property type="entry name" value="Endoplasmic reticulum chaperone BiP"/>
    <property type="match status" value="1"/>
</dbReference>
<dbReference type="GO" id="GO:0005788">
    <property type="term" value="C:endoplasmic reticulum lumen"/>
    <property type="evidence" value="ECO:0007669"/>
    <property type="project" value="UniProtKB-SubCell"/>
</dbReference>
<evidence type="ECO:0000256" key="15">
    <source>
        <dbReference type="ARBA" id="ARBA00033037"/>
    </source>
</evidence>
<evidence type="ECO:0000256" key="14">
    <source>
        <dbReference type="ARBA" id="ARBA00031291"/>
    </source>
</evidence>
<keyword evidence="6 18" id="KW-0547">Nucleotide-binding</keyword>
<dbReference type="EC" id="3.6.4.10" evidence="3"/>
<evidence type="ECO:0000256" key="3">
    <source>
        <dbReference type="ARBA" id="ARBA00012554"/>
    </source>
</evidence>
<evidence type="ECO:0000256" key="4">
    <source>
        <dbReference type="ARBA" id="ARBA00019933"/>
    </source>
</evidence>
<proteinExistence type="inferred from homology"/>
<dbReference type="InterPro" id="IPR042050">
    <property type="entry name" value="BIP_NBD"/>
</dbReference>
<keyword evidence="5 20" id="KW-0732">Signal</keyword>
<dbReference type="Gene3D" id="3.90.640.10">
    <property type="entry name" value="Actin, Chain A, domain 4"/>
    <property type="match status" value="1"/>
</dbReference>
<dbReference type="SUPFAM" id="SSF100934">
    <property type="entry name" value="Heat shock protein 70kD (HSP70), C-terminal subdomain"/>
    <property type="match status" value="1"/>
</dbReference>
<dbReference type="NCBIfam" id="NF001413">
    <property type="entry name" value="PRK00290.1"/>
    <property type="match status" value="1"/>
</dbReference>
<dbReference type="PRINTS" id="PR00301">
    <property type="entry name" value="HEATSHOCK70"/>
</dbReference>
<comment type="subcellular location">
    <subcellularLocation>
        <location evidence="1">Endoplasmic reticulum lumen</location>
    </subcellularLocation>
</comment>
<name>A0A673L3F2_9TELE</name>